<proteinExistence type="predicted"/>
<dbReference type="RefSeq" id="WP_284921575.1">
    <property type="nucleotide sequence ID" value="NZ_CP126980.1"/>
</dbReference>
<evidence type="ECO:0000313" key="2">
    <source>
        <dbReference type="Proteomes" id="UP001240150"/>
    </source>
</evidence>
<accession>A0ABY8WR29</accession>
<organism evidence="1 2">
    <name type="scientific">Actinoplanes oblitus</name>
    <dbReference type="NCBI Taxonomy" id="3040509"/>
    <lineage>
        <taxon>Bacteria</taxon>
        <taxon>Bacillati</taxon>
        <taxon>Actinomycetota</taxon>
        <taxon>Actinomycetes</taxon>
        <taxon>Micromonosporales</taxon>
        <taxon>Micromonosporaceae</taxon>
        <taxon>Actinoplanes</taxon>
    </lineage>
</organism>
<reference evidence="1 2" key="1">
    <citation type="submission" date="2023-06" db="EMBL/GenBank/DDBJ databases">
        <authorList>
            <person name="Yushchuk O."/>
            <person name="Binda E."/>
            <person name="Ruckert-Reed C."/>
            <person name="Fedorenko V."/>
            <person name="Kalinowski J."/>
            <person name="Marinelli F."/>
        </authorList>
    </citation>
    <scope>NUCLEOTIDE SEQUENCE [LARGE SCALE GENOMIC DNA]</scope>
    <source>
        <strain evidence="1 2">NRRL 3884</strain>
    </source>
</reference>
<sequence length="57" mass="5956">MPGPPAGPVDWAGITSRLRPGDHTCTTHGVVVPQPAPIGVPICPHCQHLVDVVSDIR</sequence>
<dbReference type="Proteomes" id="UP001240150">
    <property type="component" value="Chromosome"/>
</dbReference>
<evidence type="ECO:0008006" key="3">
    <source>
        <dbReference type="Google" id="ProtNLM"/>
    </source>
</evidence>
<evidence type="ECO:0000313" key="1">
    <source>
        <dbReference type="EMBL" id="WIN00104.1"/>
    </source>
</evidence>
<name>A0ABY8WR29_9ACTN</name>
<gene>
    <name evidence="1" type="ORF">ACTOB_003786</name>
</gene>
<protein>
    <recommendedName>
        <fullName evidence="3">DUF3039 domain-containing protein</fullName>
    </recommendedName>
</protein>
<keyword evidence="2" id="KW-1185">Reference proteome</keyword>
<dbReference type="EMBL" id="CP126980">
    <property type="protein sequence ID" value="WIN00104.1"/>
    <property type="molecule type" value="Genomic_DNA"/>
</dbReference>